<comment type="pathway">
    <text evidence="1 7">Cell wall biogenesis; peptidoglycan biosynthesis.</text>
</comment>
<keyword evidence="8" id="KW-0732">Signal</keyword>
<feature type="active site" description="Proton donor/acceptor" evidence="7">
    <location>
        <position position="324"/>
    </location>
</feature>
<evidence type="ECO:0000256" key="6">
    <source>
        <dbReference type="ARBA" id="ARBA00023316"/>
    </source>
</evidence>
<dbReference type="RefSeq" id="WP_244464939.1">
    <property type="nucleotide sequence ID" value="NZ_LN829118.1"/>
</dbReference>
<evidence type="ECO:0000313" key="11">
    <source>
        <dbReference type="Proteomes" id="UP000033187"/>
    </source>
</evidence>
<dbReference type="AlphaFoldDB" id="A0A0D6JHF5"/>
<feature type="signal peptide" evidence="8">
    <location>
        <begin position="1"/>
        <end position="30"/>
    </location>
</feature>
<evidence type="ECO:0000256" key="2">
    <source>
        <dbReference type="ARBA" id="ARBA00005992"/>
    </source>
</evidence>
<dbReference type="Pfam" id="PF01471">
    <property type="entry name" value="PG_binding_1"/>
    <property type="match status" value="1"/>
</dbReference>
<dbReference type="InterPro" id="IPR036365">
    <property type="entry name" value="PGBD-like_sf"/>
</dbReference>
<dbReference type="SUPFAM" id="SSF141523">
    <property type="entry name" value="L,D-transpeptidase catalytic domain-like"/>
    <property type="match status" value="1"/>
</dbReference>
<dbReference type="InterPro" id="IPR052905">
    <property type="entry name" value="LD-transpeptidase_YkuD-like"/>
</dbReference>
<dbReference type="SUPFAM" id="SSF47090">
    <property type="entry name" value="PGBD-like"/>
    <property type="match status" value="1"/>
</dbReference>
<dbReference type="EMBL" id="LN829119">
    <property type="protein sequence ID" value="CPR20358.1"/>
    <property type="molecule type" value="Genomic_DNA"/>
</dbReference>
<name>A0A0D6JHF5_9HYPH</name>
<evidence type="ECO:0000256" key="3">
    <source>
        <dbReference type="ARBA" id="ARBA00022679"/>
    </source>
</evidence>
<gene>
    <name evidence="10" type="ORF">YBN1229_v1_2575</name>
</gene>
<dbReference type="GO" id="GO:0009252">
    <property type="term" value="P:peptidoglycan biosynthetic process"/>
    <property type="evidence" value="ECO:0007669"/>
    <property type="project" value="UniProtKB-UniPathway"/>
</dbReference>
<dbReference type="CDD" id="cd16913">
    <property type="entry name" value="YkuD_like"/>
    <property type="match status" value="1"/>
</dbReference>
<evidence type="ECO:0000256" key="8">
    <source>
        <dbReference type="SAM" id="SignalP"/>
    </source>
</evidence>
<accession>A0A0D6JHF5</accession>
<dbReference type="PANTHER" id="PTHR41533:SF1">
    <property type="entry name" value="L,D-TRANSPEPTIDASE YCBB-RELATED"/>
    <property type="match status" value="1"/>
</dbReference>
<dbReference type="PANTHER" id="PTHR41533">
    <property type="entry name" value="L,D-TRANSPEPTIDASE HI_1667-RELATED"/>
    <property type="match status" value="1"/>
</dbReference>
<keyword evidence="6 7" id="KW-0961">Cell wall biogenesis/degradation</keyword>
<evidence type="ECO:0000256" key="4">
    <source>
        <dbReference type="ARBA" id="ARBA00022960"/>
    </source>
</evidence>
<dbReference type="InterPro" id="IPR038063">
    <property type="entry name" value="Transpep_catalytic_dom"/>
</dbReference>
<dbReference type="KEGG" id="fil:BN1229_v1_3347"/>
<dbReference type="GO" id="GO:0016740">
    <property type="term" value="F:transferase activity"/>
    <property type="evidence" value="ECO:0007669"/>
    <property type="project" value="UniProtKB-KW"/>
</dbReference>
<organism evidence="10 11">
    <name type="scientific">Candidatus Filomicrobium marinum</name>
    <dbReference type="NCBI Taxonomy" id="1608628"/>
    <lineage>
        <taxon>Bacteria</taxon>
        <taxon>Pseudomonadati</taxon>
        <taxon>Pseudomonadota</taxon>
        <taxon>Alphaproteobacteria</taxon>
        <taxon>Hyphomicrobiales</taxon>
        <taxon>Hyphomicrobiaceae</taxon>
        <taxon>Filomicrobium</taxon>
    </lineage>
</organism>
<dbReference type="KEGG" id="fiy:BN1229_v1_2575"/>
<evidence type="ECO:0000256" key="7">
    <source>
        <dbReference type="PROSITE-ProRule" id="PRU01373"/>
    </source>
</evidence>
<dbReference type="Proteomes" id="UP000033187">
    <property type="component" value="Chromosome 1"/>
</dbReference>
<dbReference type="Gene3D" id="1.10.101.10">
    <property type="entry name" value="PGBD-like superfamily/PGBD"/>
    <property type="match status" value="1"/>
</dbReference>
<sequence>MLDQRFKSSLWRAVCVLALFAAPVVMPAHAVGPNDWMSFNKPNTGAVDRNFIRRWEANPPPGYPTLSPGNIAATDAAIKRYELIVKGGGWKELPSDQLAMGSNGPAVEDLRDRLKLSGDLQDESWMPQHFDYYLEKAVKRFQASNGLAPTGIVDKRTRAALNVSAEVRLRQLKLGLKRLKEYTRHTAKGRYVVVNIPAAQIEAIENDRVVSRHAGVVGKTDRKTPLLTSSIHELNFNPIWRLPPTVISQDLIPKGRQMQRAGQSVLVKYGIDAYDGEGRKVDPEKINWNSSRPHALSYRQKPGEGNPMGFLKINFHNGHSVYMHDTPSDSLFGRNFRAASSGCVRVQNIEQLATWLLANQGGWDRSRVDEMKAKVKREDVRLKKPVRLYFAYITAWATEDGVVQFRRDLYLKDGVGRDVASY</sequence>
<dbReference type="GO" id="GO:0008360">
    <property type="term" value="P:regulation of cell shape"/>
    <property type="evidence" value="ECO:0007669"/>
    <property type="project" value="UniProtKB-UniRule"/>
</dbReference>
<comment type="similarity">
    <text evidence="2">Belongs to the YkuD family.</text>
</comment>
<protein>
    <submittedName>
        <fullName evidence="10">ErfK/YbiS/YcfS/YnhG family protein</fullName>
    </submittedName>
</protein>
<dbReference type="GO" id="GO:0004180">
    <property type="term" value="F:carboxypeptidase activity"/>
    <property type="evidence" value="ECO:0007669"/>
    <property type="project" value="UniProtKB-ARBA"/>
</dbReference>
<dbReference type="GO" id="GO:0071555">
    <property type="term" value="P:cell wall organization"/>
    <property type="evidence" value="ECO:0007669"/>
    <property type="project" value="UniProtKB-UniRule"/>
</dbReference>
<dbReference type="PROSITE" id="PS52029">
    <property type="entry name" value="LD_TPASE"/>
    <property type="match status" value="1"/>
</dbReference>
<evidence type="ECO:0000256" key="1">
    <source>
        <dbReference type="ARBA" id="ARBA00004752"/>
    </source>
</evidence>
<keyword evidence="5 7" id="KW-0573">Peptidoglycan synthesis</keyword>
<keyword evidence="4 7" id="KW-0133">Cell shape</keyword>
<reference evidence="11" key="1">
    <citation type="submission" date="2015-02" db="EMBL/GenBank/DDBJ databases">
        <authorList>
            <person name="Chooi Y.-H."/>
        </authorList>
    </citation>
    <scope>NUCLEOTIDE SEQUENCE [LARGE SCALE GENOMIC DNA]</scope>
    <source>
        <strain evidence="11">strain Y</strain>
    </source>
</reference>
<feature type="domain" description="L,D-TPase catalytic" evidence="9">
    <location>
        <begin position="190"/>
        <end position="371"/>
    </location>
</feature>
<keyword evidence="3" id="KW-0808">Transferase</keyword>
<proteinExistence type="inferred from homology"/>
<feature type="active site" description="Nucleophile" evidence="7">
    <location>
        <position position="343"/>
    </location>
</feature>
<dbReference type="InterPro" id="IPR002477">
    <property type="entry name" value="Peptidoglycan-bd-like"/>
</dbReference>
<evidence type="ECO:0000256" key="5">
    <source>
        <dbReference type="ARBA" id="ARBA00022984"/>
    </source>
</evidence>
<evidence type="ECO:0000313" key="10">
    <source>
        <dbReference type="EMBL" id="CPR20358.1"/>
    </source>
</evidence>
<dbReference type="Pfam" id="PF03734">
    <property type="entry name" value="YkuD"/>
    <property type="match status" value="1"/>
</dbReference>
<dbReference type="Gene3D" id="2.40.440.10">
    <property type="entry name" value="L,D-transpeptidase catalytic domain-like"/>
    <property type="match status" value="1"/>
</dbReference>
<evidence type="ECO:0000259" key="9">
    <source>
        <dbReference type="PROSITE" id="PS52029"/>
    </source>
</evidence>
<dbReference type="InterPro" id="IPR005490">
    <property type="entry name" value="LD_TPept_cat_dom"/>
</dbReference>
<dbReference type="InterPro" id="IPR036366">
    <property type="entry name" value="PGBDSf"/>
</dbReference>
<feature type="chain" id="PRO_5002306283" evidence="8">
    <location>
        <begin position="31"/>
        <end position="422"/>
    </location>
</feature>
<keyword evidence="11" id="KW-1185">Reference proteome</keyword>
<dbReference type="UniPathway" id="UPA00219"/>